<comment type="caution">
    <text evidence="10">The sequence shown here is derived from an EMBL/GenBank/DDBJ whole genome shotgun (WGS) entry which is preliminary data.</text>
</comment>
<dbReference type="PANTHER" id="PTHR24329">
    <property type="entry name" value="HOMEOBOX PROTEIN ARISTALESS"/>
    <property type="match status" value="1"/>
</dbReference>
<keyword evidence="2" id="KW-0217">Developmental protein</keyword>
<evidence type="ECO:0000256" key="7">
    <source>
        <dbReference type="RuleBase" id="RU000682"/>
    </source>
</evidence>
<evidence type="ECO:0000256" key="1">
    <source>
        <dbReference type="ARBA" id="ARBA00004123"/>
    </source>
</evidence>
<sequence length="296" mass="33675">MDENNELTLSNTSYTISGLLNTLTSQGVSSAKETEEEKYDYADNFESYNNDGPPPTSSVVKRKQRRYRTTFSNFQLEELERAFHKTHYPDVFFREELALRIDLTEARVQVWFQNRRAKWRKQEKSANKPSNSNQNLNGIPINLQGACSTSLENPLLNFTSNPESNPTTSNLFLGLEWPPIVNPLNFQNNISPMSVSEQQCILDTQLNDRINETILIADRITNSMQNDIISDGILLSEEINERMTLMGESHPEEIAIDGRDLIERGDQREDDLDGGIASGGDRDRSRIVNVKAEISR</sequence>
<keyword evidence="5 6" id="KW-0539">Nucleus</keyword>
<dbReference type="PANTHER" id="PTHR24329:SF543">
    <property type="entry name" value="FI01017P-RELATED"/>
    <property type="match status" value="1"/>
</dbReference>
<feature type="DNA-binding region" description="Homeobox" evidence="6">
    <location>
        <begin position="64"/>
        <end position="123"/>
    </location>
</feature>
<dbReference type="EMBL" id="JASPKY010000050">
    <property type="protein sequence ID" value="KAK9745255.1"/>
    <property type="molecule type" value="Genomic_DNA"/>
</dbReference>
<evidence type="ECO:0000256" key="2">
    <source>
        <dbReference type="ARBA" id="ARBA00022473"/>
    </source>
</evidence>
<organism evidence="10 11">
    <name type="scientific">Popillia japonica</name>
    <name type="common">Japanese beetle</name>
    <dbReference type="NCBI Taxonomy" id="7064"/>
    <lineage>
        <taxon>Eukaryota</taxon>
        <taxon>Metazoa</taxon>
        <taxon>Ecdysozoa</taxon>
        <taxon>Arthropoda</taxon>
        <taxon>Hexapoda</taxon>
        <taxon>Insecta</taxon>
        <taxon>Pterygota</taxon>
        <taxon>Neoptera</taxon>
        <taxon>Endopterygota</taxon>
        <taxon>Coleoptera</taxon>
        <taxon>Polyphaga</taxon>
        <taxon>Scarabaeiformia</taxon>
        <taxon>Scarabaeidae</taxon>
        <taxon>Rutelinae</taxon>
        <taxon>Popillia</taxon>
    </lineage>
</organism>
<name>A0AAW1MG79_POPJA</name>
<evidence type="ECO:0000256" key="4">
    <source>
        <dbReference type="ARBA" id="ARBA00023155"/>
    </source>
</evidence>
<dbReference type="InterPro" id="IPR001356">
    <property type="entry name" value="HD"/>
</dbReference>
<dbReference type="GO" id="GO:0000981">
    <property type="term" value="F:DNA-binding transcription factor activity, RNA polymerase II-specific"/>
    <property type="evidence" value="ECO:0007669"/>
    <property type="project" value="InterPro"/>
</dbReference>
<dbReference type="AlphaFoldDB" id="A0AAW1MG79"/>
<dbReference type="InterPro" id="IPR017970">
    <property type="entry name" value="Homeobox_CS"/>
</dbReference>
<dbReference type="Gene3D" id="1.10.10.60">
    <property type="entry name" value="Homeodomain-like"/>
    <property type="match status" value="1"/>
</dbReference>
<dbReference type="GO" id="GO:0005634">
    <property type="term" value="C:nucleus"/>
    <property type="evidence" value="ECO:0007669"/>
    <property type="project" value="UniProtKB-SubCell"/>
</dbReference>
<evidence type="ECO:0000313" key="11">
    <source>
        <dbReference type="Proteomes" id="UP001458880"/>
    </source>
</evidence>
<keyword evidence="3 6" id="KW-0238">DNA-binding</keyword>
<evidence type="ECO:0000256" key="6">
    <source>
        <dbReference type="PROSITE-ProRule" id="PRU00108"/>
    </source>
</evidence>
<dbReference type="SMART" id="SM00389">
    <property type="entry name" value="HOX"/>
    <property type="match status" value="1"/>
</dbReference>
<proteinExistence type="predicted"/>
<dbReference type="SUPFAM" id="SSF46689">
    <property type="entry name" value="Homeodomain-like"/>
    <property type="match status" value="1"/>
</dbReference>
<feature type="domain" description="Homeobox" evidence="9">
    <location>
        <begin position="62"/>
        <end position="122"/>
    </location>
</feature>
<dbReference type="InterPro" id="IPR050649">
    <property type="entry name" value="Paired_Homeobox_TFs"/>
</dbReference>
<comment type="subcellular location">
    <subcellularLocation>
        <location evidence="1 6 7">Nucleus</location>
    </subcellularLocation>
</comment>
<protein>
    <submittedName>
        <fullName evidence="10">Homeodomain</fullName>
    </submittedName>
</protein>
<dbReference type="PROSITE" id="PS50071">
    <property type="entry name" value="HOMEOBOX_2"/>
    <property type="match status" value="1"/>
</dbReference>
<evidence type="ECO:0000256" key="5">
    <source>
        <dbReference type="ARBA" id="ARBA00023242"/>
    </source>
</evidence>
<accession>A0AAW1MG79</accession>
<evidence type="ECO:0000256" key="8">
    <source>
        <dbReference type="SAM" id="MobiDB-lite"/>
    </source>
</evidence>
<dbReference type="Pfam" id="PF00046">
    <property type="entry name" value="Homeodomain"/>
    <property type="match status" value="1"/>
</dbReference>
<dbReference type="GO" id="GO:0000977">
    <property type="term" value="F:RNA polymerase II transcription regulatory region sequence-specific DNA binding"/>
    <property type="evidence" value="ECO:0007669"/>
    <property type="project" value="TreeGrafter"/>
</dbReference>
<dbReference type="FunFam" id="1.10.10.60:FF:000102">
    <property type="entry name" value="Aristaless related homeobox"/>
    <property type="match status" value="1"/>
</dbReference>
<feature type="region of interest" description="Disordered" evidence="8">
    <location>
        <begin position="43"/>
        <end position="62"/>
    </location>
</feature>
<evidence type="ECO:0000259" key="9">
    <source>
        <dbReference type="PROSITE" id="PS50071"/>
    </source>
</evidence>
<evidence type="ECO:0000256" key="3">
    <source>
        <dbReference type="ARBA" id="ARBA00023125"/>
    </source>
</evidence>
<keyword evidence="11" id="KW-1185">Reference proteome</keyword>
<dbReference type="InterPro" id="IPR009057">
    <property type="entry name" value="Homeodomain-like_sf"/>
</dbReference>
<gene>
    <name evidence="10" type="ORF">QE152_g7020</name>
</gene>
<dbReference type="PROSITE" id="PS00027">
    <property type="entry name" value="HOMEOBOX_1"/>
    <property type="match status" value="1"/>
</dbReference>
<keyword evidence="4 6" id="KW-0371">Homeobox</keyword>
<reference evidence="10 11" key="1">
    <citation type="journal article" date="2024" name="BMC Genomics">
        <title>De novo assembly and annotation of Popillia japonica's genome with initial clues to its potential as an invasive pest.</title>
        <authorList>
            <person name="Cucini C."/>
            <person name="Boschi S."/>
            <person name="Funari R."/>
            <person name="Cardaioli E."/>
            <person name="Iannotti N."/>
            <person name="Marturano G."/>
            <person name="Paoli F."/>
            <person name="Bruttini M."/>
            <person name="Carapelli A."/>
            <person name="Frati F."/>
            <person name="Nardi F."/>
        </authorList>
    </citation>
    <scope>NUCLEOTIDE SEQUENCE [LARGE SCALE GENOMIC DNA]</scope>
    <source>
        <strain evidence="10">DMR45628</strain>
    </source>
</reference>
<dbReference type="CDD" id="cd00086">
    <property type="entry name" value="homeodomain"/>
    <property type="match status" value="1"/>
</dbReference>
<evidence type="ECO:0000313" key="10">
    <source>
        <dbReference type="EMBL" id="KAK9745255.1"/>
    </source>
</evidence>
<dbReference type="Proteomes" id="UP001458880">
    <property type="component" value="Unassembled WGS sequence"/>
</dbReference>